<proteinExistence type="predicted"/>
<dbReference type="SUPFAM" id="SSF51735">
    <property type="entry name" value="NAD(P)-binding Rossmann-fold domains"/>
    <property type="match status" value="1"/>
</dbReference>
<name>A0A9W7TYE9_9PROT</name>
<dbReference type="InterPro" id="IPR036291">
    <property type="entry name" value="NAD(P)-bd_dom_sf"/>
</dbReference>
<protein>
    <submittedName>
        <fullName evidence="2">SDR family NAD(P)-dependent oxidoreductase</fullName>
    </submittedName>
</protein>
<evidence type="ECO:0000256" key="1">
    <source>
        <dbReference type="ARBA" id="ARBA00023027"/>
    </source>
</evidence>
<dbReference type="Gene3D" id="3.40.50.720">
    <property type="entry name" value="NAD(P)-binding Rossmann-like Domain"/>
    <property type="match status" value="1"/>
</dbReference>
<comment type="caution">
    <text evidence="2">The sequence shown here is derived from an EMBL/GenBank/DDBJ whole genome shotgun (WGS) entry which is preliminary data.</text>
</comment>
<accession>A0A9W7TYE9</accession>
<keyword evidence="1" id="KW-0520">NAD</keyword>
<dbReference type="EMBL" id="QOKW01000013">
    <property type="protein sequence ID" value="KAA0679269.1"/>
    <property type="molecule type" value="Genomic_DNA"/>
</dbReference>
<gene>
    <name evidence="2" type="ORF">DS843_17340</name>
</gene>
<reference evidence="2 3" key="1">
    <citation type="submission" date="2018-07" db="EMBL/GenBank/DDBJ databases">
        <title>Genome sequence of Azospirillum sp. ATCC 49961.</title>
        <authorList>
            <person name="Sant'Anna F.H."/>
            <person name="Baldani J.I."/>
            <person name="Zilli J.E."/>
            <person name="Reis V.M."/>
            <person name="Hartmann A."/>
            <person name="Cruz L."/>
            <person name="de Souza E.M."/>
            <person name="de Oliveira Pedrosa F."/>
            <person name="Passaglia L.M.P."/>
        </authorList>
    </citation>
    <scope>NUCLEOTIDE SEQUENCE [LARGE SCALE GENOMIC DNA]</scope>
    <source>
        <strain evidence="2 3">ATCC 49961</strain>
    </source>
</reference>
<dbReference type="AlphaFoldDB" id="A0A9W7TYE9"/>
<organism evidence="2 3">
    <name type="scientific">Roseomonas genomospecies 6</name>
    <dbReference type="NCBI Taxonomy" id="214106"/>
    <lineage>
        <taxon>Bacteria</taxon>
        <taxon>Pseudomonadati</taxon>
        <taxon>Pseudomonadota</taxon>
        <taxon>Alphaproteobacteria</taxon>
        <taxon>Acetobacterales</taxon>
        <taxon>Roseomonadaceae</taxon>
        <taxon>Roseomonas</taxon>
    </lineage>
</organism>
<evidence type="ECO:0000313" key="2">
    <source>
        <dbReference type="EMBL" id="KAA0679269.1"/>
    </source>
</evidence>
<evidence type="ECO:0000313" key="3">
    <source>
        <dbReference type="Proteomes" id="UP000480854"/>
    </source>
</evidence>
<dbReference type="RefSeq" id="WP_149470129.1">
    <property type="nucleotide sequence ID" value="NZ_QOKW01000013.1"/>
</dbReference>
<dbReference type="Proteomes" id="UP000480854">
    <property type="component" value="Unassembled WGS sequence"/>
</dbReference>
<sequence length="298" mass="32664">MASPRLFVFGLGFTARVFADRLKAEGWRIAATCRGEDKRAALEAQGIEAFLFDRGRPLEDARTALDGTTHLLVSVPPDGRGDPVLDQHAADLADLRTLDWAGYLSTTGVYGDTKGEWVGEAAWLRPTGDRQKRRVEAERGWLNLYRQYGVPVHVFRLAGIYGPGRSALDNVRDGTARRVDKPGQVFSRIHVEDIAATLRASMDKPTLGAVYNVADDLPSPSHEVVSYACGLLGVEPPPLVPFEEAGLSPMAASFYADCRRVKNDRIKRQLGVELKYPDYRAGLDAQFAAEFATENGSS</sequence>
<dbReference type="OrthoDB" id="9808276at2"/>
<dbReference type="PANTHER" id="PTHR43574">
    <property type="entry name" value="EPIMERASE-RELATED"/>
    <property type="match status" value="1"/>
</dbReference>
<dbReference type="CDD" id="cd05266">
    <property type="entry name" value="SDR_a4"/>
    <property type="match status" value="1"/>
</dbReference>
<keyword evidence="3" id="KW-1185">Reference proteome</keyword>